<dbReference type="InterPro" id="IPR036691">
    <property type="entry name" value="Endo/exonu/phosph_ase_sf"/>
</dbReference>
<evidence type="ECO:0000313" key="2">
    <source>
        <dbReference type="EMBL" id="KAF2891596.1"/>
    </source>
</evidence>
<accession>A0A8K0CUN5</accession>
<evidence type="ECO:0000256" key="1">
    <source>
        <dbReference type="SAM" id="MobiDB-lite"/>
    </source>
</evidence>
<protein>
    <recommendedName>
        <fullName evidence="4">Craniofacial development protein 2-like</fullName>
    </recommendedName>
</protein>
<reference evidence="2" key="1">
    <citation type="submission" date="2019-08" db="EMBL/GenBank/DDBJ databases">
        <title>The genome of the North American firefly Photinus pyralis.</title>
        <authorList>
            <consortium name="Photinus pyralis genome working group"/>
            <person name="Fallon T.R."/>
            <person name="Sander Lower S.E."/>
            <person name="Weng J.-K."/>
        </authorList>
    </citation>
    <scope>NUCLEOTIDE SEQUENCE</scope>
    <source>
        <strain evidence="2">TRF0915ILg1</strain>
        <tissue evidence="2">Whole body</tissue>
    </source>
</reference>
<dbReference type="AlphaFoldDB" id="A0A8K0CUN5"/>
<evidence type="ECO:0008006" key="4">
    <source>
        <dbReference type="Google" id="ProtNLM"/>
    </source>
</evidence>
<comment type="caution">
    <text evidence="2">The sequence shown here is derived from an EMBL/GenBank/DDBJ whole genome shotgun (WGS) entry which is preliminary data.</text>
</comment>
<feature type="compositionally biased region" description="Acidic residues" evidence="1">
    <location>
        <begin position="143"/>
        <end position="154"/>
    </location>
</feature>
<dbReference type="SUPFAM" id="SSF56219">
    <property type="entry name" value="DNase I-like"/>
    <property type="match status" value="1"/>
</dbReference>
<dbReference type="Gene3D" id="3.60.10.10">
    <property type="entry name" value="Endonuclease/exonuclease/phosphatase"/>
    <property type="match status" value="1"/>
</dbReference>
<proteinExistence type="predicted"/>
<evidence type="ECO:0000313" key="3">
    <source>
        <dbReference type="Proteomes" id="UP000801492"/>
    </source>
</evidence>
<name>A0A8K0CUN5_IGNLU</name>
<dbReference type="OrthoDB" id="8193560at2759"/>
<feature type="region of interest" description="Disordered" evidence="1">
    <location>
        <begin position="130"/>
        <end position="160"/>
    </location>
</feature>
<organism evidence="2 3">
    <name type="scientific">Ignelater luminosus</name>
    <name type="common">Cucubano</name>
    <name type="synonym">Pyrophorus luminosus</name>
    <dbReference type="NCBI Taxonomy" id="2038154"/>
    <lineage>
        <taxon>Eukaryota</taxon>
        <taxon>Metazoa</taxon>
        <taxon>Ecdysozoa</taxon>
        <taxon>Arthropoda</taxon>
        <taxon>Hexapoda</taxon>
        <taxon>Insecta</taxon>
        <taxon>Pterygota</taxon>
        <taxon>Neoptera</taxon>
        <taxon>Endopterygota</taxon>
        <taxon>Coleoptera</taxon>
        <taxon>Polyphaga</taxon>
        <taxon>Elateriformia</taxon>
        <taxon>Elateroidea</taxon>
        <taxon>Elateridae</taxon>
        <taxon>Agrypninae</taxon>
        <taxon>Pyrophorini</taxon>
        <taxon>Ignelater</taxon>
    </lineage>
</organism>
<gene>
    <name evidence="2" type="ORF">ILUMI_14577</name>
</gene>
<sequence length="160" mass="18436">MKANKITGETIRAGTWNVRGTNEEGSIKNLLNIMVTYNLQVLALQETKQKGSKVINVDGYKMFKDINIKQLEQKHVKDVNNAGSYNGTDSNTGHFLVIMDIKQLPQMTNKNKYGKRKKYNIRRFKESNAQQKVETKISSDSEQMNEYESVEEEWAQIKND</sequence>
<dbReference type="Proteomes" id="UP000801492">
    <property type="component" value="Unassembled WGS sequence"/>
</dbReference>
<dbReference type="EMBL" id="VTPC01027421">
    <property type="protein sequence ID" value="KAF2891596.1"/>
    <property type="molecule type" value="Genomic_DNA"/>
</dbReference>
<keyword evidence="3" id="KW-1185">Reference proteome</keyword>